<dbReference type="GO" id="GO:0090110">
    <property type="term" value="P:COPII-coated vesicle cargo loading"/>
    <property type="evidence" value="ECO:0007669"/>
    <property type="project" value="TreeGrafter"/>
</dbReference>
<dbReference type="GO" id="GO:0070971">
    <property type="term" value="C:endoplasmic reticulum exit site"/>
    <property type="evidence" value="ECO:0007669"/>
    <property type="project" value="TreeGrafter"/>
</dbReference>
<comment type="subcellular location">
    <subcellularLocation>
        <location evidence="1">Cytoplasmic vesicle</location>
        <location evidence="1">COPII-coated vesicle membrane</location>
        <topology evidence="1">Peripheral membrane protein</topology>
        <orientation evidence="1">Cytoplasmic side</orientation>
    </subcellularLocation>
    <subcellularLocation>
        <location evidence="2">Endoplasmic reticulum membrane</location>
        <topology evidence="2">Peripheral membrane protein</topology>
        <orientation evidence="2">Cytoplasmic side</orientation>
    </subcellularLocation>
</comment>
<dbReference type="EMBL" id="CAJFCW020000006">
    <property type="protein sequence ID" value="CAG9124941.1"/>
    <property type="molecule type" value="Genomic_DNA"/>
</dbReference>
<evidence type="ECO:0000256" key="2">
    <source>
        <dbReference type="ARBA" id="ARBA00004397"/>
    </source>
</evidence>
<dbReference type="Pfam" id="PF04810">
    <property type="entry name" value="zf-Sec23_Sec24"/>
    <property type="match status" value="1"/>
</dbReference>
<dbReference type="Proteomes" id="UP000614601">
    <property type="component" value="Unassembled WGS sequence"/>
</dbReference>
<dbReference type="PANTHER" id="PTHR13803:SF36">
    <property type="entry name" value="TYPE A VON WILLEBRAND FACTOR DOMAIN-CONTAINING PROTEIN"/>
    <property type="match status" value="1"/>
</dbReference>
<comment type="similarity">
    <text evidence="3">Belongs to the SEC23/SEC24 family. SEC24 subfamily.</text>
</comment>
<dbReference type="GO" id="GO:0030127">
    <property type="term" value="C:COPII vesicle coat"/>
    <property type="evidence" value="ECO:0007669"/>
    <property type="project" value="InterPro"/>
</dbReference>
<dbReference type="GO" id="GO:0000149">
    <property type="term" value="F:SNARE binding"/>
    <property type="evidence" value="ECO:0007669"/>
    <property type="project" value="TreeGrafter"/>
</dbReference>
<feature type="domain" description="Sec23/Sec24 trunk" evidence="6">
    <location>
        <begin position="174"/>
        <end position="411"/>
    </location>
</feature>
<dbReference type="GO" id="GO:0005789">
    <property type="term" value="C:endoplasmic reticulum membrane"/>
    <property type="evidence" value="ECO:0007669"/>
    <property type="project" value="UniProtKB-SubCell"/>
</dbReference>
<dbReference type="InterPro" id="IPR006895">
    <property type="entry name" value="Znf_Sec23_Sec24"/>
</dbReference>
<dbReference type="Gene3D" id="3.40.50.410">
    <property type="entry name" value="von Willebrand factor, type A domain"/>
    <property type="match status" value="1"/>
</dbReference>
<dbReference type="SUPFAM" id="SSF82754">
    <property type="entry name" value="C-terminal, gelsolin-like domain of Sec23/24"/>
    <property type="match status" value="1"/>
</dbReference>
<dbReference type="AlphaFoldDB" id="A0A811LJR8"/>
<evidence type="ECO:0000313" key="8">
    <source>
        <dbReference type="EMBL" id="CAD5228740.1"/>
    </source>
</evidence>
<protein>
    <submittedName>
        <fullName evidence="8">Uncharacterized protein</fullName>
    </submittedName>
</protein>
<dbReference type="Pfam" id="PF04811">
    <property type="entry name" value="Sec23_trunk"/>
    <property type="match status" value="1"/>
</dbReference>
<dbReference type="SUPFAM" id="SSF81995">
    <property type="entry name" value="beta-sandwich domain of Sec23/24"/>
    <property type="match status" value="1"/>
</dbReference>
<dbReference type="EMBL" id="CAJFDH010000006">
    <property type="protein sequence ID" value="CAD5228740.1"/>
    <property type="molecule type" value="Genomic_DNA"/>
</dbReference>
<comment type="caution">
    <text evidence="8">The sequence shown here is derived from an EMBL/GenBank/DDBJ whole genome shotgun (WGS) entry which is preliminary data.</text>
</comment>
<dbReference type="Gene3D" id="1.20.120.730">
    <property type="entry name" value="Sec23/Sec24 helical domain"/>
    <property type="match status" value="1"/>
</dbReference>
<dbReference type="Pfam" id="PF08033">
    <property type="entry name" value="Sec23_BS"/>
    <property type="match status" value="1"/>
</dbReference>
<dbReference type="GO" id="GO:0008270">
    <property type="term" value="F:zinc ion binding"/>
    <property type="evidence" value="ECO:0007669"/>
    <property type="project" value="InterPro"/>
</dbReference>
<name>A0A811LJR8_9BILA</name>
<proteinExistence type="inferred from homology"/>
<dbReference type="InterPro" id="IPR012990">
    <property type="entry name" value="Beta-sandwich_Sec23_24"/>
</dbReference>
<gene>
    <name evidence="8" type="ORF">BOKJ2_LOCUS12829</name>
</gene>
<dbReference type="GO" id="GO:0006886">
    <property type="term" value="P:intracellular protein transport"/>
    <property type="evidence" value="ECO:0007669"/>
    <property type="project" value="InterPro"/>
</dbReference>
<keyword evidence="4" id="KW-0968">Cytoplasmic vesicle</keyword>
<accession>A0A811LJR8</accession>
<dbReference type="InterPro" id="IPR050550">
    <property type="entry name" value="SEC23_SEC24_subfamily"/>
</dbReference>
<dbReference type="Gene3D" id="3.40.20.10">
    <property type="entry name" value="Severin"/>
    <property type="match status" value="1"/>
</dbReference>
<evidence type="ECO:0000259" key="5">
    <source>
        <dbReference type="Pfam" id="PF04810"/>
    </source>
</evidence>
<dbReference type="Proteomes" id="UP000783686">
    <property type="component" value="Unassembled WGS sequence"/>
</dbReference>
<evidence type="ECO:0000259" key="6">
    <source>
        <dbReference type="Pfam" id="PF04811"/>
    </source>
</evidence>
<evidence type="ECO:0000256" key="3">
    <source>
        <dbReference type="ARBA" id="ARBA00008334"/>
    </source>
</evidence>
<dbReference type="SUPFAM" id="SSF82919">
    <property type="entry name" value="Zn-finger domain of Sec23/24"/>
    <property type="match status" value="1"/>
</dbReference>
<organism evidence="8 9">
    <name type="scientific">Bursaphelenchus okinawaensis</name>
    <dbReference type="NCBI Taxonomy" id="465554"/>
    <lineage>
        <taxon>Eukaryota</taxon>
        <taxon>Metazoa</taxon>
        <taxon>Ecdysozoa</taxon>
        <taxon>Nematoda</taxon>
        <taxon>Chromadorea</taxon>
        <taxon>Rhabditida</taxon>
        <taxon>Tylenchina</taxon>
        <taxon>Tylenchomorpha</taxon>
        <taxon>Aphelenchoidea</taxon>
        <taxon>Aphelenchoididae</taxon>
        <taxon>Bursaphelenchus</taxon>
    </lineage>
</organism>
<dbReference type="InterPro" id="IPR036465">
    <property type="entry name" value="vWFA_dom_sf"/>
</dbReference>
<dbReference type="PANTHER" id="PTHR13803">
    <property type="entry name" value="SEC24-RELATED PROTEIN"/>
    <property type="match status" value="1"/>
</dbReference>
<dbReference type="OrthoDB" id="49016at2759"/>
<evidence type="ECO:0000259" key="7">
    <source>
        <dbReference type="Pfam" id="PF08033"/>
    </source>
</evidence>
<dbReference type="InterPro" id="IPR036180">
    <property type="entry name" value="Gelsolin-like_dom_sf"/>
</dbReference>
<dbReference type="InterPro" id="IPR036174">
    <property type="entry name" value="Znf_Sec23_Sec24_sf"/>
</dbReference>
<sequence length="784" mass="90562">MANEPCVATFLLENQQNWDSRYFETGRPTANRPPFPDSQFFAIDTGNPHPKYVRSSMYRIPRCGRSFKDLNYPLSMMVTPFPVLNQQEMTIEAMLQQPDNPPCCSQCSAAMNGYNLFEPSGLHFECCFCGFKNQVPQQYFGFVNQNSIRMDRDCHLEMHRGIYDLHLGNGCDQKTPLYIFMVDITGASKDCDLFPTILSSLPSHLKLISNPDNCPQPRVALILFDEYLHFLDMRSSRPTLCSIVDFDDIFIPFLDGITSTPQEMIESLQRMKPPLESRIHPPPDRPSILGPALEFGLKIFEESGRCGKVLLFLSKRPTKNVQGNIIERNQYGAESEWVQNKSQLEPVTQYYPLTAKTFLEKGVGIDLFSCSRTEIDLATVGQLSTVTGGNIYWYEDFLAEYDGKALQDDIQFVLRKSCGFNTILEFRTHKSMKILGVYGAQPEKSTKKLSPDVQSETVRLACVNPDSTLQYDMDIDPKTIELPEQLVFQATIEFTDVFGNRWKRVINLCIGTTTDLEEVVDNVDWSVWTSHFLKLTDVRVREGQWTVVETRKALMRALVFSLSSIRRRFGSDIKQTSLFIPPTFRPCPLVQHAIANNLQLFPTKTPKQDGYAFHYMILSRMTPKEVVRFVLPKVYRMDVVHHLEDNLDPSQIRKYLVRPANYYLEERNLYFIENGINGYLWIGTNASEEKQDKYLALKDDEELTSRQTYMIRKNETQENKFIHDVLEYLNKDRPRRLSVQVTRSYSSTVYTAESLLVEDEHTLEVRSYSRYLREIHTNIQMMTM</sequence>
<dbReference type="Gene3D" id="2.30.30.380">
    <property type="entry name" value="Zn-finger domain of Sec23/24"/>
    <property type="match status" value="1"/>
</dbReference>
<evidence type="ECO:0000256" key="1">
    <source>
        <dbReference type="ARBA" id="ARBA00004299"/>
    </source>
</evidence>
<keyword evidence="9" id="KW-1185">Reference proteome</keyword>
<feature type="domain" description="Sec23/Sec24 beta-sandwich" evidence="7">
    <location>
        <begin position="419"/>
        <end position="512"/>
    </location>
</feature>
<dbReference type="SUPFAM" id="SSF53300">
    <property type="entry name" value="vWA-like"/>
    <property type="match status" value="1"/>
</dbReference>
<dbReference type="InterPro" id="IPR006896">
    <property type="entry name" value="Sec23/24_trunk_dom"/>
</dbReference>
<dbReference type="Gene3D" id="2.60.40.1670">
    <property type="entry name" value="beta-sandwich domain of Sec23/24"/>
    <property type="match status" value="1"/>
</dbReference>
<evidence type="ECO:0000256" key="4">
    <source>
        <dbReference type="ARBA" id="ARBA00023329"/>
    </source>
</evidence>
<dbReference type="InterPro" id="IPR029006">
    <property type="entry name" value="ADF-H/Gelsolin-like_dom_sf"/>
</dbReference>
<reference evidence="8" key="1">
    <citation type="submission" date="2020-09" db="EMBL/GenBank/DDBJ databases">
        <authorList>
            <person name="Kikuchi T."/>
        </authorList>
    </citation>
    <scope>NUCLEOTIDE SEQUENCE</scope>
    <source>
        <strain evidence="8">SH1</strain>
    </source>
</reference>
<evidence type="ECO:0000313" key="9">
    <source>
        <dbReference type="Proteomes" id="UP000614601"/>
    </source>
</evidence>
<feature type="domain" description="Zinc finger Sec23/Sec24-type" evidence="5">
    <location>
        <begin position="101"/>
        <end position="139"/>
    </location>
</feature>